<name>A0A0G1HG23_UNCKA</name>
<dbReference type="SMART" id="SM00448">
    <property type="entry name" value="REC"/>
    <property type="match status" value="1"/>
</dbReference>
<dbReference type="Proteomes" id="UP000034128">
    <property type="component" value="Unassembled WGS sequence"/>
</dbReference>
<dbReference type="PROSITE" id="PS50110">
    <property type="entry name" value="RESPONSE_REGULATORY"/>
    <property type="match status" value="1"/>
</dbReference>
<evidence type="ECO:0000256" key="2">
    <source>
        <dbReference type="PROSITE-ProRule" id="PRU00169"/>
    </source>
</evidence>
<sequence>MSDTQARKTRILLVEDEDDIRNLYSEFLFAAGYDVSGVGDGTTAAAKALAEEWDLMLLDIMLPGQDGTQILKAIKSNDKVRNKPVIVLTNLNIESVAEELFDMGADGFLVKSEITPDKIAGEIQTVLQKYA</sequence>
<evidence type="ECO:0000259" key="3">
    <source>
        <dbReference type="PROSITE" id="PS50110"/>
    </source>
</evidence>
<proteinExistence type="predicted"/>
<dbReference type="STRING" id="1619110.UW36_C0005G0042"/>
<dbReference type="EMBL" id="LCIA01000005">
    <property type="protein sequence ID" value="KKT45463.1"/>
    <property type="molecule type" value="Genomic_DNA"/>
</dbReference>
<dbReference type="SUPFAM" id="SSF52172">
    <property type="entry name" value="CheY-like"/>
    <property type="match status" value="1"/>
</dbReference>
<comment type="caution">
    <text evidence="4">The sequence shown here is derived from an EMBL/GenBank/DDBJ whole genome shotgun (WGS) entry which is preliminary data.</text>
</comment>
<gene>
    <name evidence="4" type="ORF">UW36_C0005G0042</name>
</gene>
<dbReference type="Gene3D" id="3.40.50.2300">
    <property type="match status" value="1"/>
</dbReference>
<accession>A0A0G1HG23</accession>
<dbReference type="InterPro" id="IPR001789">
    <property type="entry name" value="Sig_transdc_resp-reg_receiver"/>
</dbReference>
<feature type="modified residue" description="4-aspartylphosphate" evidence="2">
    <location>
        <position position="59"/>
    </location>
</feature>
<organism evidence="4 5">
    <name type="scientific">candidate division WWE3 bacterium GW2011_GWA2_44_16</name>
    <dbReference type="NCBI Taxonomy" id="1619110"/>
    <lineage>
        <taxon>Bacteria</taxon>
        <taxon>Katanobacteria</taxon>
    </lineage>
</organism>
<dbReference type="PANTHER" id="PTHR44591:SF18">
    <property type="entry name" value="REGULATORY PROTEIN"/>
    <property type="match status" value="1"/>
</dbReference>
<dbReference type="InterPro" id="IPR050595">
    <property type="entry name" value="Bact_response_regulator"/>
</dbReference>
<dbReference type="PANTHER" id="PTHR44591">
    <property type="entry name" value="STRESS RESPONSE REGULATOR PROTEIN 1"/>
    <property type="match status" value="1"/>
</dbReference>
<protein>
    <submittedName>
        <fullName evidence="4">Transcriptional regulatory protein resD</fullName>
    </submittedName>
</protein>
<reference evidence="4 5" key="1">
    <citation type="journal article" date="2015" name="Nature">
        <title>rRNA introns, odd ribosomes, and small enigmatic genomes across a large radiation of phyla.</title>
        <authorList>
            <person name="Brown C.T."/>
            <person name="Hug L.A."/>
            <person name="Thomas B.C."/>
            <person name="Sharon I."/>
            <person name="Castelle C.J."/>
            <person name="Singh A."/>
            <person name="Wilkins M.J."/>
            <person name="Williams K.H."/>
            <person name="Banfield J.F."/>
        </authorList>
    </citation>
    <scope>NUCLEOTIDE SEQUENCE [LARGE SCALE GENOMIC DNA]</scope>
</reference>
<dbReference type="Pfam" id="PF00072">
    <property type="entry name" value="Response_reg"/>
    <property type="match status" value="1"/>
</dbReference>
<evidence type="ECO:0000256" key="1">
    <source>
        <dbReference type="ARBA" id="ARBA00022553"/>
    </source>
</evidence>
<dbReference type="AlphaFoldDB" id="A0A0G1HG23"/>
<dbReference type="CDD" id="cd17574">
    <property type="entry name" value="REC_OmpR"/>
    <property type="match status" value="1"/>
</dbReference>
<evidence type="ECO:0000313" key="4">
    <source>
        <dbReference type="EMBL" id="KKT45463.1"/>
    </source>
</evidence>
<dbReference type="InterPro" id="IPR011006">
    <property type="entry name" value="CheY-like_superfamily"/>
</dbReference>
<evidence type="ECO:0000313" key="5">
    <source>
        <dbReference type="Proteomes" id="UP000034128"/>
    </source>
</evidence>
<dbReference type="GO" id="GO:0000160">
    <property type="term" value="P:phosphorelay signal transduction system"/>
    <property type="evidence" value="ECO:0007669"/>
    <property type="project" value="InterPro"/>
</dbReference>
<keyword evidence="1 2" id="KW-0597">Phosphoprotein</keyword>
<feature type="domain" description="Response regulatory" evidence="3">
    <location>
        <begin position="10"/>
        <end position="126"/>
    </location>
</feature>